<dbReference type="RefSeq" id="WP_014560601.1">
    <property type="nucleotide sequence ID" value="NC_017464.1"/>
</dbReference>
<evidence type="ECO:0000256" key="1">
    <source>
        <dbReference type="SAM" id="Phobius"/>
    </source>
</evidence>
<protein>
    <submittedName>
        <fullName evidence="2">Uncharacterized protein</fullName>
    </submittedName>
</protein>
<gene>
    <name evidence="2" type="ordered locus">IALB_1743</name>
</gene>
<proteinExistence type="predicted"/>
<keyword evidence="1" id="KW-0812">Transmembrane</keyword>
<keyword evidence="1" id="KW-0472">Membrane</keyword>
<feature type="transmembrane region" description="Helical" evidence="1">
    <location>
        <begin position="55"/>
        <end position="78"/>
    </location>
</feature>
<sequence>MELAEILKFIRVNTEWLYTVLYQNKYFFFDYWSLVHFFSGFFIPVILSNLRIRRIYLITFLLLIFYEVVEISLIYLAFNIFKPETIKDQITDIIVGLSGLLLNLRLGKYLFNSRNEIRYSSYFPAIVTSLAISFFWVGFYQYRYNYNFLNSNGFNFWAFGCWSVSILFICISFSHFKDKFSNKLKFYPIFYLLYLTLLLTVEFFGYKILRIKEIAHLNSDSLIFNLIHGNTTLHIYYLLAPFIAIMINKIIFTLWQNYLNTFELNEIKLKNKILRTVSISD</sequence>
<feature type="transmembrane region" description="Helical" evidence="1">
    <location>
        <begin position="119"/>
        <end position="142"/>
    </location>
</feature>
<keyword evidence="1" id="KW-1133">Transmembrane helix</keyword>
<feature type="transmembrane region" description="Helical" evidence="1">
    <location>
        <begin position="26"/>
        <end position="48"/>
    </location>
</feature>
<dbReference type="EMBL" id="CP003418">
    <property type="protein sequence ID" value="AFH49450.1"/>
    <property type="molecule type" value="Genomic_DNA"/>
</dbReference>
<dbReference type="AlphaFoldDB" id="I0AKE3"/>
<dbReference type="STRING" id="945713.IALB_1743"/>
<keyword evidence="3" id="KW-1185">Reference proteome</keyword>
<dbReference type="eggNOG" id="ENOG5033Z6S">
    <property type="taxonomic scope" value="Bacteria"/>
</dbReference>
<reference evidence="2 3" key="1">
    <citation type="journal article" date="2012" name="Front. Microbiol.">
        <title>Complete genome of Ignavibacterium album, a metabolically versatile, flagellated, facultative anaerobe from the phylum Chlorobi.</title>
        <authorList>
            <person name="Liu Z."/>
            <person name="Frigaard N.-U."/>
            <person name="Vogl K."/>
            <person name="Iino T."/>
            <person name="Ohkuma M."/>
            <person name="Overmann J."/>
            <person name="Bryant D.A."/>
        </authorList>
    </citation>
    <scope>NUCLEOTIDE SEQUENCE [LARGE SCALE GENOMIC DNA]</scope>
    <source>
        <strain evidence="3">DSM 19864 / JCM 16511 / NBRC 101810 / Mat9-16</strain>
    </source>
</reference>
<feature type="transmembrane region" description="Helical" evidence="1">
    <location>
        <begin position="186"/>
        <end position="209"/>
    </location>
</feature>
<dbReference type="PATRIC" id="fig|945713.3.peg.1746"/>
<feature type="transmembrane region" description="Helical" evidence="1">
    <location>
        <begin position="154"/>
        <end position="174"/>
    </location>
</feature>
<organism evidence="2 3">
    <name type="scientific">Ignavibacterium album (strain DSM 19864 / JCM 16511 / NBRC 101810 / Mat9-16)</name>
    <dbReference type="NCBI Taxonomy" id="945713"/>
    <lineage>
        <taxon>Bacteria</taxon>
        <taxon>Pseudomonadati</taxon>
        <taxon>Ignavibacteriota</taxon>
        <taxon>Ignavibacteria</taxon>
        <taxon>Ignavibacteriales</taxon>
        <taxon>Ignavibacteriaceae</taxon>
        <taxon>Ignavibacterium</taxon>
    </lineage>
</organism>
<dbReference type="Proteomes" id="UP000007394">
    <property type="component" value="Chromosome"/>
</dbReference>
<dbReference type="KEGG" id="ial:IALB_1743"/>
<accession>I0AKE3</accession>
<name>I0AKE3_IGNAJ</name>
<feature type="transmembrane region" description="Helical" evidence="1">
    <location>
        <begin position="235"/>
        <end position="255"/>
    </location>
</feature>
<dbReference type="HOGENOM" id="CLU_1000127_0_0_10"/>
<evidence type="ECO:0000313" key="3">
    <source>
        <dbReference type="Proteomes" id="UP000007394"/>
    </source>
</evidence>
<feature type="transmembrane region" description="Helical" evidence="1">
    <location>
        <begin position="90"/>
        <end position="107"/>
    </location>
</feature>
<evidence type="ECO:0000313" key="2">
    <source>
        <dbReference type="EMBL" id="AFH49450.1"/>
    </source>
</evidence>